<protein>
    <submittedName>
        <fullName evidence="1">Uncharacterized protein</fullName>
    </submittedName>
</protein>
<sequence>MGYDGEGRLRYNAFLSRYPFAVDAYELGFLTGIREDYGFQAEGVRNVDLEVGMLDNDFEDPDINRYLELFDRFDPSIAVVGDAYSHADAVEYQEVVDELSQEHPYKTYIVAPKCREAFEVLEDSVTLGYPIGYSDLDPFDVAPLSEWRGNEIHILGGSPTKQWDAIRELTQPTLTGLPSAEVVGVDWNGPHKVAYMGEHWSRDGWQPADHLSIRETVRKSLEEIKEFWLEREFWPGTELRELNGEAVLEPDEPIYIDRGGEPISSREDLEDAVVREYEHGVYAFDSEVQADFIEYRERWLEKL</sequence>
<accession>A0A8T8KI99</accession>
<evidence type="ECO:0000313" key="2">
    <source>
        <dbReference type="Proteomes" id="UP000682967"/>
    </source>
</evidence>
<evidence type="ECO:0000313" key="1">
    <source>
        <dbReference type="EMBL" id="QUJ73764.1"/>
    </source>
</evidence>
<dbReference type="EMBL" id="CP073366">
    <property type="protein sequence ID" value="QUJ73764.1"/>
    <property type="molecule type" value="Genomic_DNA"/>
</dbReference>
<name>A0A8T8KI99_9EURY</name>
<dbReference type="Proteomes" id="UP000682967">
    <property type="component" value="Chromosome"/>
</dbReference>
<reference evidence="1" key="1">
    <citation type="submission" date="2021-04" db="EMBL/GenBank/DDBJ databases">
        <title>Complete Genome sequence and Methylome Analysis of the Haloarchaeon Haloarcula sinaiiensis.</title>
        <authorList>
            <person name="Fomenkov A."/>
            <person name="DasSarma P."/>
            <person name="DasSarma S."/>
            <person name="Roberts R.J."/>
        </authorList>
    </citation>
    <scope>NUCLEOTIDE SEQUENCE</scope>
    <source>
        <strain evidence="1">ATCC 33800</strain>
    </source>
</reference>
<gene>
    <name evidence="1" type="ORF">KDQ40_14735</name>
</gene>
<dbReference type="Pfam" id="PF20314">
    <property type="entry name" value="DUF6610"/>
    <property type="match status" value="1"/>
</dbReference>
<organism evidence="1 2">
    <name type="scientific">Haloarcula marismortui ATCC 33800</name>
    <dbReference type="NCBI Taxonomy" id="662476"/>
    <lineage>
        <taxon>Archaea</taxon>
        <taxon>Methanobacteriati</taxon>
        <taxon>Methanobacteriota</taxon>
        <taxon>Stenosarchaea group</taxon>
        <taxon>Halobacteria</taxon>
        <taxon>Halobacteriales</taxon>
        <taxon>Haloarculaceae</taxon>
        <taxon>Haloarcula</taxon>
    </lineage>
</organism>
<dbReference type="InterPro" id="IPR046718">
    <property type="entry name" value="DUF6610"/>
</dbReference>
<dbReference type="OrthoDB" id="316054at2157"/>
<proteinExistence type="predicted"/>
<dbReference type="RefSeq" id="WP_152418960.1">
    <property type="nucleotide sequence ID" value="NZ_AOLR01000009.1"/>
</dbReference>
<dbReference type="KEGG" id="hsin:KDQ40_14735"/>
<dbReference type="AlphaFoldDB" id="A0A8T8KI99"/>